<dbReference type="AlphaFoldDB" id="A0A8C6WL51"/>
<dbReference type="GO" id="GO:0035556">
    <property type="term" value="P:intracellular signal transduction"/>
    <property type="evidence" value="ECO:0007669"/>
    <property type="project" value="InterPro"/>
</dbReference>
<name>A0A8C6WL51_9GOBI</name>
<feature type="compositionally biased region" description="Polar residues" evidence="13">
    <location>
        <begin position="76"/>
        <end position="92"/>
    </location>
</feature>
<keyword evidence="6" id="KW-0344">Guanine-nucleotide releasing factor</keyword>
<accession>A0A8C6WL51</accession>
<evidence type="ECO:0000256" key="3">
    <source>
        <dbReference type="ARBA" id="ARBA00022468"/>
    </source>
</evidence>
<keyword evidence="17" id="KW-1185">Reference proteome</keyword>
<dbReference type="GO" id="GO:0007186">
    <property type="term" value="P:G protein-coupled receptor signaling pathway"/>
    <property type="evidence" value="ECO:0007669"/>
    <property type="project" value="TreeGrafter"/>
</dbReference>
<dbReference type="PROSITE" id="PS50010">
    <property type="entry name" value="DH_2"/>
    <property type="match status" value="1"/>
</dbReference>
<dbReference type="InterPro" id="IPR036305">
    <property type="entry name" value="RGS_sf"/>
</dbReference>
<dbReference type="SMART" id="SM00233">
    <property type="entry name" value="PH"/>
    <property type="match status" value="1"/>
</dbReference>
<evidence type="ECO:0000256" key="10">
    <source>
        <dbReference type="ARBA" id="ARBA00054673"/>
    </source>
</evidence>
<feature type="region of interest" description="Disordered" evidence="13">
    <location>
        <begin position="134"/>
        <end position="197"/>
    </location>
</feature>
<feature type="domain" description="PH" evidence="14">
    <location>
        <begin position="760"/>
        <end position="870"/>
    </location>
</feature>
<dbReference type="InterPro" id="IPR001331">
    <property type="entry name" value="GDS_CDC24_CS"/>
</dbReference>
<dbReference type="Proteomes" id="UP000694523">
    <property type="component" value="Unplaced"/>
</dbReference>
<dbReference type="InterPro" id="IPR035899">
    <property type="entry name" value="DBL_dom_sf"/>
</dbReference>
<dbReference type="InterPro" id="IPR044926">
    <property type="entry name" value="RGS_subdomain_2"/>
</dbReference>
<evidence type="ECO:0000313" key="16">
    <source>
        <dbReference type="Ensembl" id="ENSNMLP00000015326.1"/>
    </source>
</evidence>
<dbReference type="GO" id="GO:0005737">
    <property type="term" value="C:cytoplasm"/>
    <property type="evidence" value="ECO:0007669"/>
    <property type="project" value="UniProtKB-SubCell"/>
</dbReference>
<dbReference type="Gene3D" id="1.20.900.10">
    <property type="entry name" value="Dbl homology (DH) domain"/>
    <property type="match status" value="1"/>
</dbReference>
<dbReference type="SUPFAM" id="SSF48097">
    <property type="entry name" value="Regulator of G-protein signaling, RGS"/>
    <property type="match status" value="1"/>
</dbReference>
<dbReference type="InterPro" id="IPR036034">
    <property type="entry name" value="PDZ_sf"/>
</dbReference>
<evidence type="ECO:0000256" key="6">
    <source>
        <dbReference type="ARBA" id="ARBA00022658"/>
    </source>
</evidence>
<keyword evidence="9" id="KW-0472">Membrane</keyword>
<feature type="domain" description="DH" evidence="15">
    <location>
        <begin position="530"/>
        <end position="718"/>
    </location>
</feature>
<dbReference type="SUPFAM" id="SSF50729">
    <property type="entry name" value="PH domain-like"/>
    <property type="match status" value="1"/>
</dbReference>
<dbReference type="FunFam" id="1.10.167.10:FF:000008">
    <property type="entry name" value="rho guanine nucleotide exchange factor 12"/>
    <property type="match status" value="1"/>
</dbReference>
<protein>
    <recommendedName>
        <fullName evidence="11">Rho guanine nucleotide exchange factor 12</fullName>
    </recommendedName>
    <alternativeName>
        <fullName evidence="12">Leukemia-associated RhoGEF</fullName>
    </alternativeName>
</protein>
<dbReference type="SUPFAM" id="SSF50156">
    <property type="entry name" value="PDZ domain-like"/>
    <property type="match status" value="1"/>
</dbReference>
<comment type="subcellular location">
    <subcellularLocation>
        <location evidence="2">Cytoplasm</location>
    </subcellularLocation>
    <subcellularLocation>
        <location evidence="1">Membrane</location>
    </subcellularLocation>
</comment>
<dbReference type="FunFam" id="2.30.29.30:FF:000072">
    <property type="entry name" value="Rho guanine nucleotide exchange factor 1"/>
    <property type="match status" value="1"/>
</dbReference>
<evidence type="ECO:0000256" key="4">
    <source>
        <dbReference type="ARBA" id="ARBA00022490"/>
    </source>
</evidence>
<feature type="region of interest" description="Disordered" evidence="13">
    <location>
        <begin position="71"/>
        <end position="92"/>
    </location>
</feature>
<evidence type="ECO:0000256" key="11">
    <source>
        <dbReference type="ARBA" id="ARBA00074302"/>
    </source>
</evidence>
<sequence>FGLTVSGDNPVFVQLVKEGKMGLKTVNGTLVTHSNHIEVVKLIKSGSYVALTVLGRPPGLTQIPLSETESEMLGVSISSPNSPATDSPLNQRSDIFPRMLSKEQQDLQDEYSRNPSPKLLKDIQEAKKHIPQLQGQLFKSSTQTSRAGGPGSPDAHRPRETSCPSPKSTSRNSFNSFHSFHSPEAEDDSLSPTAVSSPSSARLVSQIIGAEDDDFNPDQEQTNGQCNSFNSIEQLKSRPAHLAAFLHHVISQFDPAPILCYLYADLYKQTNSKETRRVFMDLHSFFIDRGANLKVAVPESISSDLDRRRTELIPEEINRQHVQTLQDSLLPDIQRNLEDFRQKRSMGLTVAESELSRLDQERTRDRVTLERERSYAENIITKIDDVLLSTQNTEEEKCTTMQYVIYTYMKHLGVRVKEPRSLESKWVRINFLPKIKRSIKTEKEGEEKVKKRFPSILGPQRRPSRIEAASGQCRETALCSVNLNQNHKLEGLGDVQSEDDQGTDSEHDPLNWQQLVGREVLAGLRPHEIKRQEVINEFFQTERAHVRMLKVLDLVFYQKLTKETILPAADIKNIFTNLDEILQLHVSILEQMAAVRKRNESSVIDQIGDDLLSWFSGGEEEKIKQAVGTFCSNQPFALEIIKTRQKKDSRFTSFIQEAESNRLCRRLQLKDIIPVEMLRLTKYPLLLDNIAKYTGARPDKVKQAADCCRKILNHVNQAVKESEDKQRLEDYQRRLDLSSLKQTDNLMILELKNLDLTKKMLVHEGPLSWKVNKDKTIELYTLLLEDILVLLQKQDERLILKCHSKNLAGTADTKHIFSPIIKLNTVLVRSVATVFFVLSMSDNGAQIYELMAPTVSDQRTWQRLISQRAEAMKVKPHNVIPLPQPEYHQVSFVILIAGYLVLEGYGGPGESSTDDDILASSSGKPLSTSRGCTADSGINLRFSSASQAGSLSSFSRQVLSHLRNLQTNLNYLKVTARLIFSLLWIQCEVPDLFGLSAFRMLN</sequence>
<dbReference type="GO" id="GO:0001664">
    <property type="term" value="F:G protein-coupled receptor binding"/>
    <property type="evidence" value="ECO:0007669"/>
    <property type="project" value="TreeGrafter"/>
</dbReference>
<reference evidence="16" key="1">
    <citation type="submission" date="2025-08" db="UniProtKB">
        <authorList>
            <consortium name="Ensembl"/>
        </authorList>
    </citation>
    <scope>IDENTIFICATION</scope>
</reference>
<dbReference type="SMART" id="SM00325">
    <property type="entry name" value="RhoGEF"/>
    <property type="match status" value="1"/>
</dbReference>
<dbReference type="InterPro" id="IPR041020">
    <property type="entry name" value="PH_16"/>
</dbReference>
<reference evidence="16" key="2">
    <citation type="submission" date="2025-09" db="UniProtKB">
        <authorList>
            <consortium name="Ensembl"/>
        </authorList>
    </citation>
    <scope>IDENTIFICATION</scope>
</reference>
<feature type="compositionally biased region" description="Polar residues" evidence="13">
    <location>
        <begin position="134"/>
        <end position="146"/>
    </location>
</feature>
<keyword evidence="8" id="KW-0175">Coiled coil</keyword>
<dbReference type="Ensembl" id="ENSNMLT00000017216.1">
    <property type="protein sequence ID" value="ENSNMLP00000015326.1"/>
    <property type="gene ID" value="ENSNMLG00000010157.1"/>
</dbReference>
<dbReference type="Pfam" id="PF09128">
    <property type="entry name" value="RGS-like"/>
    <property type="match status" value="1"/>
</dbReference>
<dbReference type="Pfam" id="PF17838">
    <property type="entry name" value="PH_16"/>
    <property type="match status" value="1"/>
</dbReference>
<organism evidence="16 17">
    <name type="scientific">Neogobius melanostomus</name>
    <name type="common">round goby</name>
    <dbReference type="NCBI Taxonomy" id="47308"/>
    <lineage>
        <taxon>Eukaryota</taxon>
        <taxon>Metazoa</taxon>
        <taxon>Chordata</taxon>
        <taxon>Craniata</taxon>
        <taxon>Vertebrata</taxon>
        <taxon>Euteleostomi</taxon>
        <taxon>Actinopterygii</taxon>
        <taxon>Neopterygii</taxon>
        <taxon>Teleostei</taxon>
        <taxon>Neoteleostei</taxon>
        <taxon>Acanthomorphata</taxon>
        <taxon>Gobiaria</taxon>
        <taxon>Gobiiformes</taxon>
        <taxon>Gobioidei</taxon>
        <taxon>Gobiidae</taxon>
        <taxon>Benthophilinae</taxon>
        <taxon>Neogobiini</taxon>
        <taxon>Neogobius</taxon>
    </lineage>
</organism>
<dbReference type="InterPro" id="IPR001849">
    <property type="entry name" value="PH_domain"/>
</dbReference>
<dbReference type="PROSITE" id="PS00741">
    <property type="entry name" value="DH_1"/>
    <property type="match status" value="1"/>
</dbReference>
<dbReference type="Pfam" id="PF00621">
    <property type="entry name" value="RhoGEF"/>
    <property type="match status" value="1"/>
</dbReference>
<dbReference type="Gene3D" id="2.30.42.10">
    <property type="match status" value="1"/>
</dbReference>
<dbReference type="Gene3D" id="2.30.29.30">
    <property type="entry name" value="Pleckstrin-homology domain (PH domain)/Phosphotyrosine-binding domain (PTB)"/>
    <property type="match status" value="1"/>
</dbReference>
<dbReference type="InterPro" id="IPR000219">
    <property type="entry name" value="DH_dom"/>
</dbReference>
<dbReference type="GO" id="GO:0005085">
    <property type="term" value="F:guanyl-nucleotide exchange factor activity"/>
    <property type="evidence" value="ECO:0007669"/>
    <property type="project" value="UniProtKB-KW"/>
</dbReference>
<dbReference type="PANTHER" id="PTHR45872">
    <property type="entry name" value="RHO GUANINE NUCLEOTIDE EXCHANGE FACTOR 2, ISOFORM D"/>
    <property type="match status" value="1"/>
</dbReference>
<evidence type="ECO:0000256" key="13">
    <source>
        <dbReference type="SAM" id="MobiDB-lite"/>
    </source>
</evidence>
<dbReference type="InterPro" id="IPR011993">
    <property type="entry name" value="PH-like_dom_sf"/>
</dbReference>
<dbReference type="CDD" id="cd00160">
    <property type="entry name" value="RhoGEF"/>
    <property type="match status" value="1"/>
</dbReference>
<dbReference type="PANTHER" id="PTHR45872:SF3">
    <property type="entry name" value="RHO GUANINE NUCLEOTIDE EXCHANGE FACTOR 12"/>
    <property type="match status" value="1"/>
</dbReference>
<dbReference type="SUPFAM" id="SSF48065">
    <property type="entry name" value="DBL homology domain (DH-domain)"/>
    <property type="match status" value="1"/>
</dbReference>
<comment type="function">
    <text evidence="10">May play a role in the regulation of RhoA GTPase by guanine nucleotide-binding alpha-12 (GNA12) and alpha-13 (GNA13). Acts as guanine nucleotide exchange factor (GEF) for RhoA GTPase and may act as GTPase-activating protein (GAP) for GNA12 and GNA13.</text>
</comment>
<feature type="compositionally biased region" description="Low complexity" evidence="13">
    <location>
        <begin position="168"/>
        <end position="182"/>
    </location>
</feature>
<evidence type="ECO:0000256" key="5">
    <source>
        <dbReference type="ARBA" id="ARBA00022553"/>
    </source>
</evidence>
<evidence type="ECO:0000256" key="8">
    <source>
        <dbReference type="ARBA" id="ARBA00023054"/>
    </source>
</evidence>
<evidence type="ECO:0000259" key="15">
    <source>
        <dbReference type="PROSITE" id="PS50010"/>
    </source>
</evidence>
<keyword evidence="7" id="KW-0007">Acetylation</keyword>
<keyword evidence="5" id="KW-0597">Phosphoprotein</keyword>
<evidence type="ECO:0000256" key="1">
    <source>
        <dbReference type="ARBA" id="ARBA00004370"/>
    </source>
</evidence>
<evidence type="ECO:0000259" key="14">
    <source>
        <dbReference type="PROSITE" id="PS50003"/>
    </source>
</evidence>
<evidence type="ECO:0000256" key="7">
    <source>
        <dbReference type="ARBA" id="ARBA00022990"/>
    </source>
</evidence>
<evidence type="ECO:0000313" key="17">
    <source>
        <dbReference type="Proteomes" id="UP000694523"/>
    </source>
</evidence>
<evidence type="ECO:0000256" key="12">
    <source>
        <dbReference type="ARBA" id="ARBA00075151"/>
    </source>
</evidence>
<keyword evidence="3" id="KW-0343">GTPase activation</keyword>
<evidence type="ECO:0000256" key="9">
    <source>
        <dbReference type="ARBA" id="ARBA00023136"/>
    </source>
</evidence>
<dbReference type="PROSITE" id="PS50003">
    <property type="entry name" value="PH_DOMAIN"/>
    <property type="match status" value="1"/>
</dbReference>
<dbReference type="GO" id="GO:0016020">
    <property type="term" value="C:membrane"/>
    <property type="evidence" value="ECO:0007669"/>
    <property type="project" value="UniProtKB-SubCell"/>
</dbReference>
<proteinExistence type="predicted"/>
<evidence type="ECO:0000256" key="2">
    <source>
        <dbReference type="ARBA" id="ARBA00004496"/>
    </source>
</evidence>
<dbReference type="GO" id="GO:0005096">
    <property type="term" value="F:GTPase activator activity"/>
    <property type="evidence" value="ECO:0007669"/>
    <property type="project" value="UniProtKB-KW"/>
</dbReference>
<dbReference type="FunFam" id="1.20.900.10:FF:000006">
    <property type="entry name" value="Rho guanine nucleotide exchange factor (GEF) 11"/>
    <property type="match status" value="1"/>
</dbReference>
<dbReference type="InterPro" id="IPR015212">
    <property type="entry name" value="RGS-like_dom"/>
</dbReference>
<keyword evidence="4" id="KW-0963">Cytoplasm</keyword>
<dbReference type="Gene3D" id="1.10.167.10">
    <property type="entry name" value="Regulator of G-protein Signalling 4, domain 2"/>
    <property type="match status" value="1"/>
</dbReference>